<dbReference type="Pfam" id="PF05199">
    <property type="entry name" value="GMC_oxred_C"/>
    <property type="match status" value="1"/>
</dbReference>
<dbReference type="OrthoDB" id="269227at2759"/>
<dbReference type="PROSITE" id="PS00623">
    <property type="entry name" value="GMC_OXRED_1"/>
    <property type="match status" value="1"/>
</dbReference>
<dbReference type="InterPro" id="IPR012132">
    <property type="entry name" value="GMC_OxRdtase"/>
</dbReference>
<dbReference type="SUPFAM" id="SSF54373">
    <property type="entry name" value="FAD-linked reductases, C-terminal domain"/>
    <property type="match status" value="1"/>
</dbReference>
<dbReference type="PROSITE" id="PS00624">
    <property type="entry name" value="GMC_OXRED_2"/>
    <property type="match status" value="1"/>
</dbReference>
<keyword evidence="5 8" id="KW-0274">FAD</keyword>
<dbReference type="EMBL" id="BPQB01000012">
    <property type="protein sequence ID" value="GJE89387.1"/>
    <property type="molecule type" value="Genomic_DNA"/>
</dbReference>
<evidence type="ECO:0000313" key="13">
    <source>
        <dbReference type="Proteomes" id="UP000703269"/>
    </source>
</evidence>
<keyword evidence="4 9" id="KW-0732">Signal</keyword>
<dbReference type="Gene3D" id="3.30.560.10">
    <property type="entry name" value="Glucose Oxidase, domain 3"/>
    <property type="match status" value="1"/>
</dbReference>
<evidence type="ECO:0000256" key="9">
    <source>
        <dbReference type="SAM" id="SignalP"/>
    </source>
</evidence>
<evidence type="ECO:0000256" key="2">
    <source>
        <dbReference type="ARBA" id="ARBA00010790"/>
    </source>
</evidence>
<keyword evidence="13" id="KW-1185">Reference proteome</keyword>
<dbReference type="PANTHER" id="PTHR11552:SF201">
    <property type="entry name" value="GLUCOSE-METHANOL-CHOLINE OXIDOREDUCTASE N-TERMINAL DOMAIN-CONTAINING PROTEIN"/>
    <property type="match status" value="1"/>
</dbReference>
<comment type="caution">
    <text evidence="12">The sequence shown here is derived from an EMBL/GenBank/DDBJ whole genome shotgun (WGS) entry which is preliminary data.</text>
</comment>
<evidence type="ECO:0000256" key="1">
    <source>
        <dbReference type="ARBA" id="ARBA00001974"/>
    </source>
</evidence>
<feature type="domain" description="Glucose-methanol-choline oxidoreductase N-terminal" evidence="11">
    <location>
        <begin position="328"/>
        <end position="342"/>
    </location>
</feature>
<dbReference type="InterPro" id="IPR036188">
    <property type="entry name" value="FAD/NAD-bd_sf"/>
</dbReference>
<feature type="signal peptide" evidence="9">
    <location>
        <begin position="1"/>
        <end position="22"/>
    </location>
</feature>
<evidence type="ECO:0000256" key="5">
    <source>
        <dbReference type="ARBA" id="ARBA00022827"/>
    </source>
</evidence>
<feature type="chain" id="PRO_5040111853" evidence="9">
    <location>
        <begin position="23"/>
        <end position="640"/>
    </location>
</feature>
<evidence type="ECO:0000256" key="3">
    <source>
        <dbReference type="ARBA" id="ARBA00022630"/>
    </source>
</evidence>
<organism evidence="12 13">
    <name type="scientific">Phanerochaete sordida</name>
    <dbReference type="NCBI Taxonomy" id="48140"/>
    <lineage>
        <taxon>Eukaryota</taxon>
        <taxon>Fungi</taxon>
        <taxon>Dikarya</taxon>
        <taxon>Basidiomycota</taxon>
        <taxon>Agaricomycotina</taxon>
        <taxon>Agaricomycetes</taxon>
        <taxon>Polyporales</taxon>
        <taxon>Phanerochaetaceae</taxon>
        <taxon>Phanerochaete</taxon>
    </lineage>
</organism>
<dbReference type="Gene3D" id="3.50.50.60">
    <property type="entry name" value="FAD/NAD(P)-binding domain"/>
    <property type="match status" value="1"/>
</dbReference>
<evidence type="ECO:0000256" key="6">
    <source>
        <dbReference type="ARBA" id="ARBA00023002"/>
    </source>
</evidence>
<protein>
    <submittedName>
        <fullName evidence="12">GMC oxidoreductase</fullName>
    </submittedName>
</protein>
<dbReference type="SUPFAM" id="SSF51905">
    <property type="entry name" value="FAD/NAD(P)-binding domain"/>
    <property type="match status" value="1"/>
</dbReference>
<evidence type="ECO:0000313" key="12">
    <source>
        <dbReference type="EMBL" id="GJE89387.1"/>
    </source>
</evidence>
<name>A0A9P3G7A6_9APHY</name>
<dbReference type="InterPro" id="IPR027424">
    <property type="entry name" value="Glucose_Oxidase_domain_2"/>
</dbReference>
<sequence length="640" mass="65943">MARPLALACAAALLALLPLAHASIVTSTPPTGTHFDFVVIGGGTAGLALSARLSAHPDISVLTIEAGRDNRTDAATQSLLEFGAVLGGPLDWSWATAEGRTIDGGKTLGGSSSINGAAWTRGQDAQYDAWNALLEPEEHTVGWGWSGATGLMHYMQKSETFHPPDALQRTQLNASFAPAAHGFAGPVQAAFTDATLMPSNASGAGIKQSAFVATCKSAAGFELAQRADVNYGSPTGVFVTPLSIDPASSDHRSSSAEAYLTPVENERSNWAVLVGHTATTVLFADNGSDGLRSAYAVHFAQTPANATTAPPSQKYIVYADHEVILSAGAIQSPALLQRSGVGPKSLLDALGIDVVVPLEGVGRNLQDQAATPLAAGSTVNDTGGTRVLDAIAFPDVDTLFTFSALDGAANVSETINAGIAGWAASQAAAGGGVSAEALETVMRVQAHNILHDKAAILEMFFYEPAPDGLGMNVWGLLPFSRGNVSITSTNPFVPPSIRAAYLAADIDLAAAVAGARAVRHLLHTPPLSEIVTSELVPGTAAVPDGGDGGSDADWAAWVRGAYISNDHPVGTAAMMRRELGGVVDARLRVYGTRNVRVVDASVLPLQISAHLSATVYGVAEKAADLILEEEMLAGGRLGGR</sequence>
<evidence type="ECO:0000259" key="10">
    <source>
        <dbReference type="PROSITE" id="PS00623"/>
    </source>
</evidence>
<dbReference type="PANTHER" id="PTHR11552">
    <property type="entry name" value="GLUCOSE-METHANOL-CHOLINE GMC OXIDOREDUCTASE"/>
    <property type="match status" value="1"/>
</dbReference>
<feature type="active site" description="Proton donor" evidence="7">
    <location>
        <position position="567"/>
    </location>
</feature>
<dbReference type="GO" id="GO:0050660">
    <property type="term" value="F:flavin adenine dinucleotide binding"/>
    <property type="evidence" value="ECO:0007669"/>
    <property type="project" value="InterPro"/>
</dbReference>
<keyword evidence="3 8" id="KW-0285">Flavoprotein</keyword>
<proteinExistence type="inferred from homology"/>
<dbReference type="Pfam" id="PF00732">
    <property type="entry name" value="GMC_oxred_N"/>
    <property type="match status" value="1"/>
</dbReference>
<evidence type="ECO:0000256" key="4">
    <source>
        <dbReference type="ARBA" id="ARBA00022729"/>
    </source>
</evidence>
<dbReference type="InterPro" id="IPR007867">
    <property type="entry name" value="GMC_OxRtase_C"/>
</dbReference>
<feature type="domain" description="Glucose-methanol-choline oxidoreductase N-terminal" evidence="10">
    <location>
        <begin position="105"/>
        <end position="128"/>
    </location>
</feature>
<accession>A0A9P3G7A6</accession>
<dbReference type="Proteomes" id="UP000703269">
    <property type="component" value="Unassembled WGS sequence"/>
</dbReference>
<comment type="similarity">
    <text evidence="2 8">Belongs to the GMC oxidoreductase family.</text>
</comment>
<evidence type="ECO:0000256" key="7">
    <source>
        <dbReference type="PIRSR" id="PIRSR000137-1"/>
    </source>
</evidence>
<evidence type="ECO:0000256" key="8">
    <source>
        <dbReference type="RuleBase" id="RU003968"/>
    </source>
</evidence>
<gene>
    <name evidence="12" type="ORF">PsYK624_054870</name>
</gene>
<dbReference type="Gene3D" id="4.10.450.10">
    <property type="entry name" value="Glucose Oxidase, domain 2"/>
    <property type="match status" value="1"/>
</dbReference>
<dbReference type="PIRSF" id="PIRSF000137">
    <property type="entry name" value="Alcohol_oxidase"/>
    <property type="match status" value="1"/>
</dbReference>
<feature type="active site" description="Proton acceptor" evidence="7">
    <location>
        <position position="610"/>
    </location>
</feature>
<comment type="cofactor">
    <cofactor evidence="1">
        <name>FAD</name>
        <dbReference type="ChEBI" id="CHEBI:57692"/>
    </cofactor>
</comment>
<keyword evidence="6" id="KW-0560">Oxidoreductase</keyword>
<dbReference type="GO" id="GO:0016614">
    <property type="term" value="F:oxidoreductase activity, acting on CH-OH group of donors"/>
    <property type="evidence" value="ECO:0007669"/>
    <property type="project" value="InterPro"/>
</dbReference>
<dbReference type="AlphaFoldDB" id="A0A9P3G7A6"/>
<evidence type="ECO:0000259" key="11">
    <source>
        <dbReference type="PROSITE" id="PS00624"/>
    </source>
</evidence>
<reference evidence="12 13" key="1">
    <citation type="submission" date="2021-08" db="EMBL/GenBank/DDBJ databases">
        <title>Draft Genome Sequence of Phanerochaete sordida strain YK-624.</title>
        <authorList>
            <person name="Mori T."/>
            <person name="Dohra H."/>
            <person name="Suzuki T."/>
            <person name="Kawagishi H."/>
            <person name="Hirai H."/>
        </authorList>
    </citation>
    <scope>NUCLEOTIDE SEQUENCE [LARGE SCALE GENOMIC DNA]</scope>
    <source>
        <strain evidence="12 13">YK-624</strain>
    </source>
</reference>
<dbReference type="InterPro" id="IPR000172">
    <property type="entry name" value="GMC_OxRdtase_N"/>
</dbReference>